<comment type="caution">
    <text evidence="3">The sequence shown here is derived from an EMBL/GenBank/DDBJ whole genome shotgun (WGS) entry which is preliminary data.</text>
</comment>
<dbReference type="PROSITE" id="PS50041">
    <property type="entry name" value="C_TYPE_LECTIN_2"/>
    <property type="match status" value="1"/>
</dbReference>
<dbReference type="InterPro" id="IPR001304">
    <property type="entry name" value="C-type_lectin-like"/>
</dbReference>
<feature type="chain" id="PRO_5025376317" description="C-type lectin domain-containing protein" evidence="1">
    <location>
        <begin position="21"/>
        <end position="217"/>
    </location>
</feature>
<protein>
    <recommendedName>
        <fullName evidence="2">C-type lectin domain-containing protein</fullName>
    </recommendedName>
</protein>
<dbReference type="SUPFAM" id="SSF56436">
    <property type="entry name" value="C-type lectin-like"/>
    <property type="match status" value="1"/>
</dbReference>
<keyword evidence="1" id="KW-0732">Signal</keyword>
<feature type="domain" description="C-type lectin" evidence="2">
    <location>
        <begin position="98"/>
        <end position="199"/>
    </location>
</feature>
<organism evidence="3 4">
    <name type="scientific">Amphibalanus amphitrite</name>
    <name type="common">Striped barnacle</name>
    <name type="synonym">Balanus amphitrite</name>
    <dbReference type="NCBI Taxonomy" id="1232801"/>
    <lineage>
        <taxon>Eukaryota</taxon>
        <taxon>Metazoa</taxon>
        <taxon>Ecdysozoa</taxon>
        <taxon>Arthropoda</taxon>
        <taxon>Crustacea</taxon>
        <taxon>Multicrustacea</taxon>
        <taxon>Cirripedia</taxon>
        <taxon>Thoracica</taxon>
        <taxon>Thoracicalcarea</taxon>
        <taxon>Balanomorpha</taxon>
        <taxon>Balanoidea</taxon>
        <taxon>Balanidae</taxon>
        <taxon>Amphibalaninae</taxon>
        <taxon>Amphibalanus</taxon>
    </lineage>
</organism>
<dbReference type="InterPro" id="IPR016187">
    <property type="entry name" value="CTDL_fold"/>
</dbReference>
<evidence type="ECO:0000259" key="2">
    <source>
        <dbReference type="PROSITE" id="PS50041"/>
    </source>
</evidence>
<dbReference type="AlphaFoldDB" id="A0A6A4VJ19"/>
<feature type="signal peptide" evidence="1">
    <location>
        <begin position="1"/>
        <end position="20"/>
    </location>
</feature>
<dbReference type="InterPro" id="IPR016186">
    <property type="entry name" value="C-type_lectin-like/link_sf"/>
</dbReference>
<reference evidence="3 4" key="1">
    <citation type="submission" date="2019-07" db="EMBL/GenBank/DDBJ databases">
        <title>Draft genome assembly of a fouling barnacle, Amphibalanus amphitrite (Darwin, 1854): The first reference genome for Thecostraca.</title>
        <authorList>
            <person name="Kim W."/>
        </authorList>
    </citation>
    <scope>NUCLEOTIDE SEQUENCE [LARGE SCALE GENOMIC DNA]</scope>
    <source>
        <strain evidence="3">SNU_AA5</strain>
        <tissue evidence="3">Soma without cirri and trophi</tissue>
    </source>
</reference>
<proteinExistence type="predicted"/>
<dbReference type="Pfam" id="PF00059">
    <property type="entry name" value="Lectin_C"/>
    <property type="match status" value="1"/>
</dbReference>
<dbReference type="EMBL" id="VIIS01001708">
    <property type="protein sequence ID" value="KAF0294035.1"/>
    <property type="molecule type" value="Genomic_DNA"/>
</dbReference>
<keyword evidence="4" id="KW-1185">Reference proteome</keyword>
<dbReference type="Proteomes" id="UP000440578">
    <property type="component" value="Unassembled WGS sequence"/>
</dbReference>
<evidence type="ECO:0000313" key="3">
    <source>
        <dbReference type="EMBL" id="KAF0294035.1"/>
    </source>
</evidence>
<sequence>MAALPAAPLLLLLLVPAVTGDPARSVALFPSPPSTVTVQEVPSPIPGRARSLVECAALCARSAGCGGVVPASDPTACRLVTPAGTLGTTGYFWIGSGTWLEGVRRCPDVTAGAALVAVHSAEESSAVQGLLSAAGESEAHLALYRPAPGQDWVWAEGDPPEVHNAPAPYILWHSGEPNELSHPGGLSAVIKSADGEWYDRKTSQGQVRPLLCMYPLQ</sequence>
<dbReference type="Gene3D" id="3.10.100.10">
    <property type="entry name" value="Mannose-Binding Protein A, subunit A"/>
    <property type="match status" value="1"/>
</dbReference>
<evidence type="ECO:0000313" key="4">
    <source>
        <dbReference type="Proteomes" id="UP000440578"/>
    </source>
</evidence>
<name>A0A6A4VJ19_AMPAM</name>
<dbReference type="CDD" id="cd00037">
    <property type="entry name" value="CLECT"/>
    <property type="match status" value="1"/>
</dbReference>
<evidence type="ECO:0000256" key="1">
    <source>
        <dbReference type="SAM" id="SignalP"/>
    </source>
</evidence>
<accession>A0A6A4VJ19</accession>
<gene>
    <name evidence="3" type="ORF">FJT64_008248</name>
</gene>